<dbReference type="AlphaFoldDB" id="A0A6C0D3B9"/>
<dbReference type="Pfam" id="PF04724">
    <property type="entry name" value="Glyco_transf_17"/>
    <property type="match status" value="1"/>
</dbReference>
<proteinExistence type="predicted"/>
<dbReference type="EMBL" id="MN739522">
    <property type="protein sequence ID" value="QHT10594.1"/>
    <property type="molecule type" value="Genomic_DNA"/>
</dbReference>
<name>A0A6C0D3B9_9ZZZZ</name>
<reference evidence="1" key="1">
    <citation type="journal article" date="2020" name="Nature">
        <title>Giant virus diversity and host interactions through global metagenomics.</title>
        <authorList>
            <person name="Schulz F."/>
            <person name="Roux S."/>
            <person name="Paez-Espino D."/>
            <person name="Jungbluth S."/>
            <person name="Walsh D.A."/>
            <person name="Denef V.J."/>
            <person name="McMahon K.D."/>
            <person name="Konstantinidis K.T."/>
            <person name="Eloe-Fadrosh E.A."/>
            <person name="Kyrpides N.C."/>
            <person name="Woyke T."/>
        </authorList>
    </citation>
    <scope>NUCLEOTIDE SEQUENCE</scope>
    <source>
        <strain evidence="1">GVMAG-M-3300023174-107</strain>
    </source>
</reference>
<dbReference type="PANTHER" id="PTHR12224:SF0">
    <property type="entry name" value="BETA-1,4-MANNOSYL-GLYCOPROTEIN 4-BETA-N-ACETYLGLUCOSAMINYLTRANSFERASE"/>
    <property type="match status" value="1"/>
</dbReference>
<dbReference type="GO" id="GO:0016020">
    <property type="term" value="C:membrane"/>
    <property type="evidence" value="ECO:0007669"/>
    <property type="project" value="InterPro"/>
</dbReference>
<organism evidence="1">
    <name type="scientific">viral metagenome</name>
    <dbReference type="NCBI Taxonomy" id="1070528"/>
    <lineage>
        <taxon>unclassified sequences</taxon>
        <taxon>metagenomes</taxon>
        <taxon>organismal metagenomes</taxon>
    </lineage>
</organism>
<dbReference type="PANTHER" id="PTHR12224">
    <property type="entry name" value="BETA-1,4-MANNOSYL-GLYCOPROTEIN BETA-1,4-N-ACETYLGLUCOSAMINYL-TRANSFERASE"/>
    <property type="match status" value="1"/>
</dbReference>
<protein>
    <recommendedName>
        <fullName evidence="2">Glycosyltransferase family 17</fullName>
    </recommendedName>
</protein>
<dbReference type="GO" id="GO:0006044">
    <property type="term" value="P:N-acetylglucosamine metabolic process"/>
    <property type="evidence" value="ECO:0007669"/>
    <property type="project" value="TreeGrafter"/>
</dbReference>
<evidence type="ECO:0000313" key="1">
    <source>
        <dbReference type="EMBL" id="QHT10594.1"/>
    </source>
</evidence>
<evidence type="ECO:0008006" key="2">
    <source>
        <dbReference type="Google" id="ProtNLM"/>
    </source>
</evidence>
<accession>A0A6C0D3B9</accession>
<sequence length="263" mass="31596">MKIVDCFMFYNELDLLNYRLNILNDIVDYFIIVESTLTHMGNEKKLYYNENKELFKSFNQKIIHIIVDDFPYKNPKVNNNEQWKNENFQRSAISRGFPFIDFSSDDLIIIADLDEIPDPNTLNKIKNGIIHVDFNTLLLDNYYYNLNSKVHTNPESTKIITYQKYKELNISCNDIRHTSTPNILFGGWHLSYFGDAHFIKNKMNEFTHQEYNSDTYTNVNTIEEKIKNFKDIYNRQMYIENINVKDNHYLPPQYEKYLTKYYK</sequence>
<dbReference type="InterPro" id="IPR006813">
    <property type="entry name" value="Glyco_trans_17"/>
</dbReference>
<dbReference type="GO" id="GO:0003830">
    <property type="term" value="F:beta-1,4-mannosylglycoprotein 4-beta-N-acetylglucosaminyltransferase activity"/>
    <property type="evidence" value="ECO:0007669"/>
    <property type="project" value="InterPro"/>
</dbReference>